<feature type="compositionally biased region" description="Low complexity" evidence="3">
    <location>
        <begin position="1"/>
        <end position="15"/>
    </location>
</feature>
<dbReference type="Gene3D" id="3.10.450.50">
    <property type="match status" value="1"/>
</dbReference>
<feature type="compositionally biased region" description="Low complexity" evidence="3">
    <location>
        <begin position="96"/>
        <end position="111"/>
    </location>
</feature>
<dbReference type="EMBL" id="JAJNDB010000001">
    <property type="protein sequence ID" value="MCD2192559.1"/>
    <property type="molecule type" value="Genomic_DNA"/>
</dbReference>
<dbReference type="PANTHER" id="PTHR37042">
    <property type="entry name" value="OUTER MEMBRANE PROTEIN RV1973"/>
    <property type="match status" value="1"/>
</dbReference>
<protein>
    <recommendedName>
        <fullName evidence="7">Mce-associated membrane protein</fullName>
    </recommendedName>
</protein>
<dbReference type="RefSeq" id="WP_230730246.1">
    <property type="nucleotide sequence ID" value="NZ_JAJNDB010000001.1"/>
</dbReference>
<keyword evidence="6" id="KW-1185">Reference proteome</keyword>
<dbReference type="SUPFAM" id="SSF54427">
    <property type="entry name" value="NTF2-like"/>
    <property type="match status" value="1"/>
</dbReference>
<accession>A0ABS8P387</accession>
<evidence type="ECO:0000256" key="3">
    <source>
        <dbReference type="SAM" id="MobiDB-lite"/>
    </source>
</evidence>
<comment type="caution">
    <text evidence="5">The sequence shown here is derived from an EMBL/GenBank/DDBJ whole genome shotgun (WGS) entry which is preliminary data.</text>
</comment>
<reference evidence="5 6" key="1">
    <citation type="submission" date="2021-11" db="EMBL/GenBank/DDBJ databases">
        <title>Draft genome sequence of Actinomycetospora sp. SF1 isolated from the rhizosphere soil.</title>
        <authorList>
            <person name="Duangmal K."/>
            <person name="Chantavorakit T."/>
        </authorList>
    </citation>
    <scope>NUCLEOTIDE SEQUENCE [LARGE SCALE GENOMIC DNA]</scope>
    <source>
        <strain evidence="5 6">TBRC 5722</strain>
    </source>
</reference>
<evidence type="ECO:0000313" key="6">
    <source>
        <dbReference type="Proteomes" id="UP001199469"/>
    </source>
</evidence>
<dbReference type="InterPro" id="IPR032710">
    <property type="entry name" value="NTF2-like_dom_sf"/>
</dbReference>
<evidence type="ECO:0000256" key="4">
    <source>
        <dbReference type="SAM" id="Phobius"/>
    </source>
</evidence>
<organism evidence="5 6">
    <name type="scientific">Actinomycetospora endophytica</name>
    <dbReference type="NCBI Taxonomy" id="2291215"/>
    <lineage>
        <taxon>Bacteria</taxon>
        <taxon>Bacillati</taxon>
        <taxon>Actinomycetota</taxon>
        <taxon>Actinomycetes</taxon>
        <taxon>Pseudonocardiales</taxon>
        <taxon>Pseudonocardiaceae</taxon>
        <taxon>Actinomycetospora</taxon>
    </lineage>
</organism>
<feature type="transmembrane region" description="Helical" evidence="4">
    <location>
        <begin position="178"/>
        <end position="199"/>
    </location>
</feature>
<keyword evidence="2 4" id="KW-0472">Membrane</keyword>
<dbReference type="Proteomes" id="UP001199469">
    <property type="component" value="Unassembled WGS sequence"/>
</dbReference>
<feature type="compositionally biased region" description="Acidic residues" evidence="3">
    <location>
        <begin position="86"/>
        <end position="95"/>
    </location>
</feature>
<evidence type="ECO:0000256" key="1">
    <source>
        <dbReference type="ARBA" id="ARBA00004370"/>
    </source>
</evidence>
<evidence type="ECO:0008006" key="7">
    <source>
        <dbReference type="Google" id="ProtNLM"/>
    </source>
</evidence>
<name>A0ABS8P387_9PSEU</name>
<comment type="subcellular location">
    <subcellularLocation>
        <location evidence="1">Membrane</location>
    </subcellularLocation>
</comment>
<evidence type="ECO:0000313" key="5">
    <source>
        <dbReference type="EMBL" id="MCD2192559.1"/>
    </source>
</evidence>
<dbReference type="PANTHER" id="PTHR37042:SF4">
    <property type="entry name" value="OUTER MEMBRANE PROTEIN RV1973"/>
    <property type="match status" value="1"/>
</dbReference>
<keyword evidence="4" id="KW-1133">Transmembrane helix</keyword>
<evidence type="ECO:0000256" key="2">
    <source>
        <dbReference type="ARBA" id="ARBA00023136"/>
    </source>
</evidence>
<feature type="compositionally biased region" description="Low complexity" evidence="3">
    <location>
        <begin position="64"/>
        <end position="85"/>
    </location>
</feature>
<feature type="region of interest" description="Disordered" evidence="3">
    <location>
        <begin position="1"/>
        <end position="162"/>
    </location>
</feature>
<feature type="compositionally biased region" description="Basic and acidic residues" evidence="3">
    <location>
        <begin position="137"/>
        <end position="155"/>
    </location>
</feature>
<gene>
    <name evidence="5" type="ORF">LQ327_04020</name>
</gene>
<sequence>MPPRTRTTTSTAPAGRRPKVAGLRAPGKPGVTAESTRPDGPHDDEADEPDTTLADTAAPEAGGTDAPAPSDASDSSDASDGSDASDASEVEDAAATDEATTAAADRPAPTSKARRTQRASGSSSSSNGSGTGTALLDRPEPQRRPREAAPKEKAPSPRRQRLAGLVAPFRRLAAKPRALQGVLAAVIVVCLVLGGLAFWQGRQAWTQGPVSNAAVVDVGGTAEVVGQTRQAMEQILSYDFTKLDDSVNAAKSQSTGAFTSQYLQVFEQTIRGPAEQQKLRQTASVLNIGVQQLSGDHATVMALVQFTAERTTNQQTTNAPGLLTVQVVRQDGRWKISELKPM</sequence>
<proteinExistence type="predicted"/>
<keyword evidence="4" id="KW-0812">Transmembrane</keyword>